<keyword evidence="1" id="KW-1133">Transmembrane helix</keyword>
<reference evidence="3" key="1">
    <citation type="submission" date="2017-04" db="EMBL/GenBank/DDBJ databases">
        <title>Plasmodium gonderi genome.</title>
        <authorList>
            <person name="Arisue N."/>
            <person name="Honma H."/>
            <person name="Kawai S."/>
            <person name="Tougan T."/>
            <person name="Tanabe K."/>
            <person name="Horii T."/>
        </authorList>
    </citation>
    <scope>NUCLEOTIDE SEQUENCE [LARGE SCALE GENOMIC DNA]</scope>
    <source>
        <strain evidence="3">ATCC 30045</strain>
    </source>
</reference>
<keyword evidence="1" id="KW-0472">Membrane</keyword>
<proteinExistence type="predicted"/>
<dbReference type="GeneID" id="39745373"/>
<comment type="caution">
    <text evidence="2">The sequence shown here is derived from an EMBL/GenBank/DDBJ whole genome shotgun (WGS) entry which is preliminary data.</text>
</comment>
<name>A0A1Y1JSY6_PLAGO</name>
<dbReference type="EMBL" id="BDQF01000439">
    <property type="protein sequence ID" value="GAW84565.1"/>
    <property type="molecule type" value="Genomic_DNA"/>
</dbReference>
<evidence type="ECO:0000256" key="1">
    <source>
        <dbReference type="SAM" id="Phobius"/>
    </source>
</evidence>
<dbReference type="RefSeq" id="XP_028547154.1">
    <property type="nucleotide sequence ID" value="XM_028691353.1"/>
</dbReference>
<sequence>MQCIMAQASDVNTKISFGSIFPECSNDYNFAKDMYRDILQRDGLSHVCAHFGKSVTIYQGNWSQYISPCIDLGHYLYHIKHKKDKNNIKSYCIYFSYKLKEAVSYNNNNCKSIDECYQKFIAAKRNEKIDVLNICQGYIINIDDNTYKIFQYLDKLYETVYKRNNGKRWICWSQDIRNYAPYMRHLESCSFKHDIYFQEMLNILNDRYIMLCPQLEKIDLFKNIPSPTISGKEEKIDEQRKIEVEVTTQAEEKIPLKATNGIEETIQVDKKSQGEVGSPIQWTSAQHGTNTEGRITSSLSTGFIILPFIILIIVFILYKYTLWGSLVQRRVQKLKRMFIKNKNNVYRDIMDYFEKTYQDSINRRRHISYSQGGYYV</sequence>
<dbReference type="AlphaFoldDB" id="A0A1Y1JSY6"/>
<keyword evidence="3" id="KW-1185">Reference proteome</keyword>
<protein>
    <submittedName>
        <fullName evidence="2">Variable surface protein</fullName>
    </submittedName>
</protein>
<evidence type="ECO:0000313" key="2">
    <source>
        <dbReference type="EMBL" id="GAW84565.1"/>
    </source>
</evidence>
<dbReference type="Proteomes" id="UP000195521">
    <property type="component" value="Unassembled WGS sequence"/>
</dbReference>
<keyword evidence="1" id="KW-0812">Transmembrane</keyword>
<accession>A0A1Y1JSY6</accession>
<evidence type="ECO:0000313" key="3">
    <source>
        <dbReference type="Proteomes" id="UP000195521"/>
    </source>
</evidence>
<feature type="transmembrane region" description="Helical" evidence="1">
    <location>
        <begin position="304"/>
        <end position="327"/>
    </location>
</feature>
<gene>
    <name evidence="2" type="ORF">PGO_003705</name>
</gene>
<organism evidence="2 3">
    <name type="scientific">Plasmodium gonderi</name>
    <dbReference type="NCBI Taxonomy" id="77519"/>
    <lineage>
        <taxon>Eukaryota</taxon>
        <taxon>Sar</taxon>
        <taxon>Alveolata</taxon>
        <taxon>Apicomplexa</taxon>
        <taxon>Aconoidasida</taxon>
        <taxon>Haemosporida</taxon>
        <taxon>Plasmodiidae</taxon>
        <taxon>Plasmodium</taxon>
        <taxon>Plasmodium (Plasmodium)</taxon>
    </lineage>
</organism>